<dbReference type="InterPro" id="IPR023780">
    <property type="entry name" value="Chromo_domain"/>
</dbReference>
<keyword evidence="7" id="KW-1185">Reference proteome</keyword>
<dbReference type="SMART" id="SM00298">
    <property type="entry name" value="CHROMO"/>
    <property type="match status" value="1"/>
</dbReference>
<feature type="region of interest" description="Disordered" evidence="4">
    <location>
        <begin position="108"/>
        <end position="321"/>
    </location>
</feature>
<evidence type="ECO:0000259" key="5">
    <source>
        <dbReference type="PROSITE" id="PS50013"/>
    </source>
</evidence>
<evidence type="ECO:0000256" key="3">
    <source>
        <dbReference type="ARBA" id="ARBA00023242"/>
    </source>
</evidence>
<dbReference type="InterPro" id="IPR000953">
    <property type="entry name" value="Chromo/chromo_shadow_dom"/>
</dbReference>
<dbReference type="PANTHER" id="PTHR22812">
    <property type="entry name" value="CHROMOBOX PROTEIN"/>
    <property type="match status" value="1"/>
</dbReference>
<dbReference type="InterPro" id="IPR016197">
    <property type="entry name" value="Chromo-like_dom_sf"/>
</dbReference>
<organism evidence="6 7">
    <name type="scientific">Phyllosticta citriasiana</name>
    <dbReference type="NCBI Taxonomy" id="595635"/>
    <lineage>
        <taxon>Eukaryota</taxon>
        <taxon>Fungi</taxon>
        <taxon>Dikarya</taxon>
        <taxon>Ascomycota</taxon>
        <taxon>Pezizomycotina</taxon>
        <taxon>Dothideomycetes</taxon>
        <taxon>Dothideomycetes incertae sedis</taxon>
        <taxon>Botryosphaeriales</taxon>
        <taxon>Phyllostictaceae</taxon>
        <taxon>Phyllosticta</taxon>
    </lineage>
</organism>
<evidence type="ECO:0000256" key="1">
    <source>
        <dbReference type="ARBA" id="ARBA00004123"/>
    </source>
</evidence>
<comment type="subunit">
    <text evidence="2">Component of the NuA4 histone acetyltransferase complex.</text>
</comment>
<feature type="compositionally biased region" description="Polar residues" evidence="4">
    <location>
        <begin position="198"/>
        <end position="212"/>
    </location>
</feature>
<evidence type="ECO:0000313" key="7">
    <source>
        <dbReference type="Proteomes" id="UP001363622"/>
    </source>
</evidence>
<dbReference type="SUPFAM" id="SSF54160">
    <property type="entry name" value="Chromo domain-like"/>
    <property type="match status" value="1"/>
</dbReference>
<proteinExistence type="predicted"/>
<evidence type="ECO:0000313" key="6">
    <source>
        <dbReference type="EMBL" id="KAK7524592.1"/>
    </source>
</evidence>
<evidence type="ECO:0000256" key="4">
    <source>
        <dbReference type="SAM" id="MobiDB-lite"/>
    </source>
</evidence>
<feature type="domain" description="Chromo" evidence="5">
    <location>
        <begin position="29"/>
        <end position="88"/>
    </location>
</feature>
<sequence>MPSTWRDDTSECSDISLASTVESEPAEDYIVDCVVARRPDGDGDYEYLVRWEGYPEHRNTWEPVSSFLSEQAVKELWKERLQNERLGKTPPFDLDAWERDQYERQLAAERRKEERRKKRADAKAAKAKRAINVPEKRKLDASPSGTHHPTKGRQSKRPVVLDESSDDDIPLVKSISRQPRLRDKTTDIPVSDLKESRPSTPSSSLFVTNSDLPHNPPPPKPRPIAKMIPLSQSTSAKEGKDGAPVVQPPQPKSIFQRSKPVPRERNPGPARSRAPRKQSSGHIRTNAELFRLLNATRGVSEEPSLEDLTFIDPKTGGQDMATHDAIVRQKNLQQEQ</sequence>
<dbReference type="PROSITE" id="PS50013">
    <property type="entry name" value="CHROMO_2"/>
    <property type="match status" value="1"/>
</dbReference>
<accession>A0ABR1L2V1</accession>
<dbReference type="EMBL" id="JBBPHU010000001">
    <property type="protein sequence ID" value="KAK7524592.1"/>
    <property type="molecule type" value="Genomic_DNA"/>
</dbReference>
<evidence type="ECO:0000256" key="2">
    <source>
        <dbReference type="ARBA" id="ARBA00011353"/>
    </source>
</evidence>
<feature type="compositionally biased region" description="Basic and acidic residues" evidence="4">
    <location>
        <begin position="180"/>
        <end position="197"/>
    </location>
</feature>
<keyword evidence="3" id="KW-0539">Nucleus</keyword>
<dbReference type="InterPro" id="IPR051219">
    <property type="entry name" value="Heterochromatin_chromo-domain"/>
</dbReference>
<reference evidence="6 7" key="1">
    <citation type="submission" date="2024-04" db="EMBL/GenBank/DDBJ databases">
        <title>Phyllosticta paracitricarpa is synonymous to the EU quarantine fungus P. citricarpa based on phylogenomic analyses.</title>
        <authorList>
            <consortium name="Lawrence Berkeley National Laboratory"/>
            <person name="Van Ingen-Buijs V.A."/>
            <person name="Van Westerhoven A.C."/>
            <person name="Haridas S."/>
            <person name="Skiadas P."/>
            <person name="Martin F."/>
            <person name="Groenewald J.Z."/>
            <person name="Crous P.W."/>
            <person name="Seidl M.F."/>
        </authorList>
    </citation>
    <scope>NUCLEOTIDE SEQUENCE [LARGE SCALE GENOMIC DNA]</scope>
    <source>
        <strain evidence="6 7">CBS 123371</strain>
    </source>
</reference>
<dbReference type="Gene3D" id="2.40.50.40">
    <property type="match status" value="1"/>
</dbReference>
<feature type="compositionally biased region" description="Basic residues" evidence="4">
    <location>
        <begin position="113"/>
        <end position="129"/>
    </location>
</feature>
<comment type="subcellular location">
    <subcellularLocation>
        <location evidence="1">Nucleus</location>
    </subcellularLocation>
</comment>
<name>A0ABR1L2V1_9PEZI</name>
<dbReference type="CDD" id="cd00024">
    <property type="entry name" value="CD_CSD"/>
    <property type="match status" value="1"/>
</dbReference>
<comment type="caution">
    <text evidence="6">The sequence shown here is derived from an EMBL/GenBank/DDBJ whole genome shotgun (WGS) entry which is preliminary data.</text>
</comment>
<gene>
    <name evidence="6" type="ORF">IWZ03DRAFT_28198</name>
</gene>
<dbReference type="Proteomes" id="UP001363622">
    <property type="component" value="Unassembled WGS sequence"/>
</dbReference>
<dbReference type="Pfam" id="PF00385">
    <property type="entry name" value="Chromo"/>
    <property type="match status" value="1"/>
</dbReference>
<protein>
    <recommendedName>
        <fullName evidence="5">Chromo domain-containing protein</fullName>
    </recommendedName>
</protein>